<evidence type="ECO:0000256" key="4">
    <source>
        <dbReference type="ARBA" id="ARBA00022989"/>
    </source>
</evidence>
<dbReference type="AlphaFoldDB" id="A0A844AME6"/>
<dbReference type="InterPro" id="IPR000620">
    <property type="entry name" value="EamA_dom"/>
</dbReference>
<feature type="transmembrane region" description="Helical" evidence="6">
    <location>
        <begin position="96"/>
        <end position="115"/>
    </location>
</feature>
<dbReference type="GO" id="GO:0016020">
    <property type="term" value="C:membrane"/>
    <property type="evidence" value="ECO:0007669"/>
    <property type="project" value="UniProtKB-SubCell"/>
</dbReference>
<feature type="transmembrane region" description="Helical" evidence="6">
    <location>
        <begin position="186"/>
        <end position="205"/>
    </location>
</feature>
<feature type="transmembrane region" description="Helical" evidence="6">
    <location>
        <begin position="127"/>
        <end position="143"/>
    </location>
</feature>
<evidence type="ECO:0000313" key="8">
    <source>
        <dbReference type="EMBL" id="MQY43139.1"/>
    </source>
</evidence>
<comment type="caution">
    <text evidence="8">The sequence shown here is derived from an EMBL/GenBank/DDBJ whole genome shotgun (WGS) entry which is preliminary data.</text>
</comment>
<evidence type="ECO:0000256" key="3">
    <source>
        <dbReference type="ARBA" id="ARBA00022692"/>
    </source>
</evidence>
<keyword evidence="5 6" id="KW-0472">Membrane</keyword>
<dbReference type="Proteomes" id="UP000436694">
    <property type="component" value="Unassembled WGS sequence"/>
</dbReference>
<feature type="transmembrane region" description="Helical" evidence="6">
    <location>
        <begin position="272"/>
        <end position="290"/>
    </location>
</feature>
<feature type="transmembrane region" description="Helical" evidence="6">
    <location>
        <begin position="36"/>
        <end position="56"/>
    </location>
</feature>
<dbReference type="InterPro" id="IPR050638">
    <property type="entry name" value="AA-Vitamin_Transporters"/>
</dbReference>
<evidence type="ECO:0000259" key="7">
    <source>
        <dbReference type="Pfam" id="PF00892"/>
    </source>
</evidence>
<feature type="transmembrane region" description="Helical" evidence="6">
    <location>
        <begin position="7"/>
        <end position="30"/>
    </location>
</feature>
<organism evidence="8 9">
    <name type="scientific">Tritonibacter aquimaris</name>
    <dbReference type="NCBI Taxonomy" id="2663379"/>
    <lineage>
        <taxon>Bacteria</taxon>
        <taxon>Pseudomonadati</taxon>
        <taxon>Pseudomonadota</taxon>
        <taxon>Alphaproteobacteria</taxon>
        <taxon>Rhodobacterales</taxon>
        <taxon>Paracoccaceae</taxon>
        <taxon>Tritonibacter</taxon>
    </lineage>
</organism>
<gene>
    <name evidence="8" type="ORF">GG681_10845</name>
</gene>
<evidence type="ECO:0000256" key="6">
    <source>
        <dbReference type="SAM" id="Phobius"/>
    </source>
</evidence>
<comment type="subcellular location">
    <subcellularLocation>
        <location evidence="1">Membrane</location>
        <topology evidence="1">Multi-pass membrane protein</topology>
    </subcellularLocation>
</comment>
<reference evidence="8 9" key="1">
    <citation type="submission" date="2019-10" db="EMBL/GenBank/DDBJ databases">
        <title>Epibacterium sp. nov., isolated from seawater.</title>
        <authorList>
            <person name="Zhang X."/>
            <person name="Li N."/>
        </authorList>
    </citation>
    <scope>NUCLEOTIDE SEQUENCE [LARGE SCALE GENOMIC DNA]</scope>
    <source>
        <strain evidence="8 9">SM1969</strain>
    </source>
</reference>
<dbReference type="RefSeq" id="WP_153548013.1">
    <property type="nucleotide sequence ID" value="NZ_WIXK01000005.1"/>
</dbReference>
<feature type="transmembrane region" description="Helical" evidence="6">
    <location>
        <begin position="68"/>
        <end position="90"/>
    </location>
</feature>
<dbReference type="SUPFAM" id="SSF103481">
    <property type="entry name" value="Multidrug resistance efflux transporter EmrE"/>
    <property type="match status" value="2"/>
</dbReference>
<sequence length="299" mass="31767">MPEIAPRYWIMIIVLGFVWGGTFMLVELALRGITPFWLAAGRIGFAALLLGSVWGLRGFQLFKQNTSWPPLLVIGVFSTTVPFMLLSWGLQHTTSSFAGISMGTVPLIIVVLAHFLLPGEKMGPRRIIGTALGFVGIVVLFGGKALSGSGSQLEWLGQLACISTALCYATSSILTRRLPAIDPVGLAAMQLIIGACVIVPAAWTVEGPPPLPDATTGIWLAVLGLGPTAAANFLRVLVVRGAGPVFMSLTSYQIPVWSVLLGAVFLKEAISYTLIVALGFILSGIAISQFKNLKKMFGL</sequence>
<keyword evidence="4 6" id="KW-1133">Transmembrane helix</keyword>
<evidence type="ECO:0000256" key="1">
    <source>
        <dbReference type="ARBA" id="ARBA00004141"/>
    </source>
</evidence>
<feature type="transmembrane region" description="Helical" evidence="6">
    <location>
        <begin position="217"/>
        <end position="238"/>
    </location>
</feature>
<keyword evidence="3 6" id="KW-0812">Transmembrane</keyword>
<evidence type="ECO:0000256" key="5">
    <source>
        <dbReference type="ARBA" id="ARBA00023136"/>
    </source>
</evidence>
<dbReference type="Pfam" id="PF00892">
    <property type="entry name" value="EamA"/>
    <property type="match status" value="2"/>
</dbReference>
<keyword evidence="9" id="KW-1185">Reference proteome</keyword>
<feature type="domain" description="EamA" evidence="7">
    <location>
        <begin position="10"/>
        <end position="141"/>
    </location>
</feature>
<feature type="domain" description="EamA" evidence="7">
    <location>
        <begin position="156"/>
        <end position="287"/>
    </location>
</feature>
<dbReference type="InterPro" id="IPR037185">
    <property type="entry name" value="EmrE-like"/>
</dbReference>
<evidence type="ECO:0000256" key="2">
    <source>
        <dbReference type="ARBA" id="ARBA00007362"/>
    </source>
</evidence>
<proteinExistence type="inferred from homology"/>
<evidence type="ECO:0000313" key="9">
    <source>
        <dbReference type="Proteomes" id="UP000436694"/>
    </source>
</evidence>
<dbReference type="PANTHER" id="PTHR32322">
    <property type="entry name" value="INNER MEMBRANE TRANSPORTER"/>
    <property type="match status" value="1"/>
</dbReference>
<dbReference type="PANTHER" id="PTHR32322:SF2">
    <property type="entry name" value="EAMA DOMAIN-CONTAINING PROTEIN"/>
    <property type="match status" value="1"/>
</dbReference>
<accession>A0A844AME6</accession>
<protein>
    <submittedName>
        <fullName evidence="8">EamA family transporter</fullName>
    </submittedName>
</protein>
<comment type="similarity">
    <text evidence="2">Belongs to the EamA transporter family.</text>
</comment>
<dbReference type="EMBL" id="WIXK01000005">
    <property type="protein sequence ID" value="MQY43139.1"/>
    <property type="molecule type" value="Genomic_DNA"/>
</dbReference>
<feature type="transmembrane region" description="Helical" evidence="6">
    <location>
        <begin position="245"/>
        <end position="266"/>
    </location>
</feature>
<name>A0A844AME6_9RHOB</name>